<keyword evidence="3" id="KW-1185">Reference proteome</keyword>
<sequence>MASLHQKRPSISNWFSSLRRQPKNKKSSAGLGGSGSFGSKQQLQRSCFDLSSTAVGGAVNVGVGVGYSGAGSPGSRLSNSTFYINPLNVSSAGVKDDRRRLVDTGSSSGSSLSSVCTRCFCNLLAKAEPSKDSKPQATPTSAPKVTQKPPAKPRSPSLAPYTSVATYNITNLSPDSPPPASPSFSTETVSCKM</sequence>
<accession>A0A9P9YJL7</accession>
<evidence type="ECO:0000313" key="3">
    <source>
        <dbReference type="Proteomes" id="UP001059596"/>
    </source>
</evidence>
<feature type="region of interest" description="Disordered" evidence="1">
    <location>
        <begin position="1"/>
        <end position="40"/>
    </location>
</feature>
<proteinExistence type="predicted"/>
<comment type="caution">
    <text evidence="2">The sequence shown here is derived from an EMBL/GenBank/DDBJ whole genome shotgun (WGS) entry which is preliminary data.</text>
</comment>
<gene>
    <name evidence="2" type="ORF">M5D96_009082</name>
</gene>
<evidence type="ECO:0000313" key="2">
    <source>
        <dbReference type="EMBL" id="KAI8038041.1"/>
    </source>
</evidence>
<evidence type="ECO:0000256" key="1">
    <source>
        <dbReference type="SAM" id="MobiDB-lite"/>
    </source>
</evidence>
<reference evidence="2" key="1">
    <citation type="journal article" date="2023" name="Genome Biol. Evol.">
        <title>Long-read-based Genome Assembly of Drosophila gunungcola Reveals Fewer Chemosensory Genes in Flower-breeding Species.</title>
        <authorList>
            <person name="Negi A."/>
            <person name="Liao B.Y."/>
            <person name="Yeh S.D."/>
        </authorList>
    </citation>
    <scope>NUCLEOTIDE SEQUENCE</scope>
    <source>
        <strain evidence="2">Sukarami</strain>
    </source>
</reference>
<dbReference type="Proteomes" id="UP001059596">
    <property type="component" value="Unassembled WGS sequence"/>
</dbReference>
<name>A0A9P9YJL7_9MUSC</name>
<feature type="compositionally biased region" description="Polar residues" evidence="1">
    <location>
        <begin position="163"/>
        <end position="172"/>
    </location>
</feature>
<feature type="compositionally biased region" description="Polar residues" evidence="1">
    <location>
        <begin position="135"/>
        <end position="144"/>
    </location>
</feature>
<feature type="region of interest" description="Disordered" evidence="1">
    <location>
        <begin position="130"/>
        <end position="193"/>
    </location>
</feature>
<dbReference type="EMBL" id="JAMKOV010000009">
    <property type="protein sequence ID" value="KAI8038041.1"/>
    <property type="molecule type" value="Genomic_DNA"/>
</dbReference>
<dbReference type="AlphaFoldDB" id="A0A9P9YJL7"/>
<feature type="compositionally biased region" description="Polar residues" evidence="1">
    <location>
        <begin position="9"/>
        <end position="19"/>
    </location>
</feature>
<protein>
    <submittedName>
        <fullName evidence="2">Uncharacterized protein</fullName>
    </submittedName>
</protein>
<organism evidence="2 3">
    <name type="scientific">Drosophila gunungcola</name>
    <name type="common">fruit fly</name>
    <dbReference type="NCBI Taxonomy" id="103775"/>
    <lineage>
        <taxon>Eukaryota</taxon>
        <taxon>Metazoa</taxon>
        <taxon>Ecdysozoa</taxon>
        <taxon>Arthropoda</taxon>
        <taxon>Hexapoda</taxon>
        <taxon>Insecta</taxon>
        <taxon>Pterygota</taxon>
        <taxon>Neoptera</taxon>
        <taxon>Endopterygota</taxon>
        <taxon>Diptera</taxon>
        <taxon>Brachycera</taxon>
        <taxon>Muscomorpha</taxon>
        <taxon>Ephydroidea</taxon>
        <taxon>Drosophilidae</taxon>
        <taxon>Drosophila</taxon>
        <taxon>Sophophora</taxon>
    </lineage>
</organism>